<name>A0A822XUL9_NELNU</name>
<comment type="caution">
    <text evidence="2">The sequence shown here is derived from an EMBL/GenBank/DDBJ whole genome shotgun (WGS) entry which is preliminary data.</text>
</comment>
<proteinExistence type="predicted"/>
<organism evidence="2 3">
    <name type="scientific">Nelumbo nucifera</name>
    <name type="common">Sacred lotus</name>
    <dbReference type="NCBI Taxonomy" id="4432"/>
    <lineage>
        <taxon>Eukaryota</taxon>
        <taxon>Viridiplantae</taxon>
        <taxon>Streptophyta</taxon>
        <taxon>Embryophyta</taxon>
        <taxon>Tracheophyta</taxon>
        <taxon>Spermatophyta</taxon>
        <taxon>Magnoliopsida</taxon>
        <taxon>Proteales</taxon>
        <taxon>Nelumbonaceae</taxon>
        <taxon>Nelumbo</taxon>
    </lineage>
</organism>
<dbReference type="Proteomes" id="UP000607653">
    <property type="component" value="Unassembled WGS sequence"/>
</dbReference>
<evidence type="ECO:0000256" key="1">
    <source>
        <dbReference type="SAM" id="MobiDB-lite"/>
    </source>
</evidence>
<protein>
    <submittedName>
        <fullName evidence="2">Uncharacterized protein</fullName>
    </submittedName>
</protein>
<keyword evidence="3" id="KW-1185">Reference proteome</keyword>
<reference evidence="2 3" key="1">
    <citation type="journal article" date="2020" name="Mol. Biol. Evol.">
        <title>Distinct Expression and Methylation Patterns for Genes with Different Fates following a Single Whole-Genome Duplication in Flowering Plants.</title>
        <authorList>
            <person name="Shi T."/>
            <person name="Rahmani R.S."/>
            <person name="Gugger P.F."/>
            <person name="Wang M."/>
            <person name="Li H."/>
            <person name="Zhang Y."/>
            <person name="Li Z."/>
            <person name="Wang Q."/>
            <person name="Van de Peer Y."/>
            <person name="Marchal K."/>
            <person name="Chen J."/>
        </authorList>
    </citation>
    <scope>NUCLEOTIDE SEQUENCE [LARGE SCALE GENOMIC DNA]</scope>
    <source>
        <tissue evidence="2">Leaf</tissue>
    </source>
</reference>
<sequence length="105" mass="11753">MSFGKFLGVYFADGRETQGATASSPLPIFTYGFCYKMRSRSRRSTMTASSPSSSRMRSTMAKVTERRRRTVGPHGAEARGQWDSRTSWSRRTVGLTEKEDAGEVD</sequence>
<evidence type="ECO:0000313" key="2">
    <source>
        <dbReference type="EMBL" id="DAD22789.1"/>
    </source>
</evidence>
<feature type="compositionally biased region" description="Basic and acidic residues" evidence="1">
    <location>
        <begin position="96"/>
        <end position="105"/>
    </location>
</feature>
<evidence type="ECO:0000313" key="3">
    <source>
        <dbReference type="Proteomes" id="UP000607653"/>
    </source>
</evidence>
<gene>
    <name evidence="2" type="ORF">HUJ06_024252</name>
</gene>
<dbReference type="EMBL" id="DUZY01000001">
    <property type="protein sequence ID" value="DAD22789.1"/>
    <property type="molecule type" value="Genomic_DNA"/>
</dbReference>
<feature type="region of interest" description="Disordered" evidence="1">
    <location>
        <begin position="41"/>
        <end position="105"/>
    </location>
</feature>
<dbReference type="AlphaFoldDB" id="A0A822XUL9"/>
<feature type="compositionally biased region" description="Low complexity" evidence="1">
    <location>
        <begin position="44"/>
        <end position="60"/>
    </location>
</feature>
<accession>A0A822XUL9</accession>